<comment type="cofactor">
    <cofactor evidence="8">
        <name>Mg(2+)</name>
        <dbReference type="ChEBI" id="CHEBI:18420"/>
    </cofactor>
    <cofactor evidence="8">
        <name>Mn(2+)</name>
        <dbReference type="ChEBI" id="CHEBI:29035"/>
    </cofactor>
</comment>
<evidence type="ECO:0000256" key="4">
    <source>
        <dbReference type="ARBA" id="ARBA00022723"/>
    </source>
</evidence>
<feature type="binding site" evidence="8">
    <location>
        <position position="178"/>
    </location>
    <ligand>
        <name>ATP</name>
        <dbReference type="ChEBI" id="CHEBI:30616"/>
    </ligand>
</feature>
<feature type="binding site" evidence="8">
    <location>
        <position position="171"/>
    </location>
    <ligand>
        <name>ATP</name>
        <dbReference type="ChEBI" id="CHEBI:30616"/>
    </ligand>
</feature>
<evidence type="ECO:0000256" key="8">
    <source>
        <dbReference type="HAMAP-Rule" id="MF_00692"/>
    </source>
</evidence>
<evidence type="ECO:0000256" key="2">
    <source>
        <dbReference type="ARBA" id="ARBA00022679"/>
    </source>
</evidence>
<organism evidence="9 10">
    <name type="scientific">Tanticharoenia sakaeratensis NBRC 103193</name>
    <dbReference type="NCBI Taxonomy" id="1231623"/>
    <lineage>
        <taxon>Bacteria</taxon>
        <taxon>Pseudomonadati</taxon>
        <taxon>Pseudomonadota</taxon>
        <taxon>Alphaproteobacteria</taxon>
        <taxon>Acetobacterales</taxon>
        <taxon>Acetobacteraceae</taxon>
        <taxon>Tanticharoenia</taxon>
    </lineage>
</organism>
<dbReference type="RefSeq" id="WP_048849200.1">
    <property type="nucleotide sequence ID" value="NZ_BALE01000028.1"/>
</dbReference>
<feature type="binding site" evidence="8">
    <location>
        <position position="120"/>
    </location>
    <ligand>
        <name>ATP</name>
        <dbReference type="ChEBI" id="CHEBI:30616"/>
    </ligand>
</feature>
<accession>A0A0D6MMI1</accession>
<keyword evidence="2 8" id="KW-0808">Transferase</keyword>
<evidence type="ECO:0000256" key="1">
    <source>
        <dbReference type="ARBA" id="ARBA00009747"/>
    </source>
</evidence>
<feature type="binding site" evidence="8">
    <location>
        <position position="257"/>
    </location>
    <ligand>
        <name>Mg(2+)</name>
        <dbReference type="ChEBI" id="CHEBI:18420"/>
    </ligand>
</feature>
<dbReference type="InterPro" id="IPR003846">
    <property type="entry name" value="SelO"/>
</dbReference>
<feature type="binding site" evidence="8">
    <location>
        <position position="248"/>
    </location>
    <ligand>
        <name>Mg(2+)</name>
        <dbReference type="ChEBI" id="CHEBI:18420"/>
    </ligand>
</feature>
<dbReference type="EC" id="2.7.7.108" evidence="8"/>
<feature type="active site" description="Proton acceptor" evidence="8">
    <location>
        <position position="247"/>
    </location>
</feature>
<keyword evidence="6 8" id="KW-0067">ATP-binding</keyword>
<comment type="similarity">
    <text evidence="1 8">Belongs to the SELO family.</text>
</comment>
<reference evidence="9 10" key="1">
    <citation type="submission" date="2012-10" db="EMBL/GenBank/DDBJ databases">
        <title>Genome sequencing of Tanticharoenia sakaeratensis NBRC 103193.</title>
        <authorList>
            <person name="Azuma Y."/>
            <person name="Hadano H."/>
            <person name="Hirakawa H."/>
            <person name="Matsushita K."/>
        </authorList>
    </citation>
    <scope>NUCLEOTIDE SEQUENCE [LARGE SCALE GENOMIC DNA]</scope>
    <source>
        <strain evidence="9 10">NBRC 103193</strain>
    </source>
</reference>
<evidence type="ECO:0000256" key="5">
    <source>
        <dbReference type="ARBA" id="ARBA00022741"/>
    </source>
</evidence>
<proteinExistence type="inferred from homology"/>
<comment type="catalytic activity">
    <reaction evidence="8">
        <text>L-histidyl-[protein] + UTP = N(tele)-(5'-uridylyl)-L-histidyl-[protein] + diphosphate</text>
        <dbReference type="Rhea" id="RHEA:83891"/>
        <dbReference type="Rhea" id="RHEA-COMP:9745"/>
        <dbReference type="Rhea" id="RHEA-COMP:20239"/>
        <dbReference type="ChEBI" id="CHEBI:29979"/>
        <dbReference type="ChEBI" id="CHEBI:33019"/>
        <dbReference type="ChEBI" id="CHEBI:46398"/>
        <dbReference type="ChEBI" id="CHEBI:233474"/>
    </reaction>
</comment>
<feature type="binding site" evidence="8">
    <location>
        <position position="121"/>
    </location>
    <ligand>
        <name>ATP</name>
        <dbReference type="ChEBI" id="CHEBI:30616"/>
    </ligand>
</feature>
<comment type="catalytic activity">
    <reaction evidence="8">
        <text>L-tyrosyl-[protein] + UTP = O-(5'-uridylyl)-L-tyrosyl-[protein] + diphosphate</text>
        <dbReference type="Rhea" id="RHEA:83887"/>
        <dbReference type="Rhea" id="RHEA-COMP:10136"/>
        <dbReference type="Rhea" id="RHEA-COMP:20238"/>
        <dbReference type="ChEBI" id="CHEBI:33019"/>
        <dbReference type="ChEBI" id="CHEBI:46398"/>
        <dbReference type="ChEBI" id="CHEBI:46858"/>
        <dbReference type="ChEBI" id="CHEBI:90602"/>
    </reaction>
</comment>
<evidence type="ECO:0000256" key="3">
    <source>
        <dbReference type="ARBA" id="ARBA00022695"/>
    </source>
</evidence>
<dbReference type="Proteomes" id="UP000032679">
    <property type="component" value="Unassembled WGS sequence"/>
</dbReference>
<comment type="catalytic activity">
    <reaction evidence="8">
        <text>L-threonyl-[protein] + ATP = 3-O-(5'-adenylyl)-L-threonyl-[protein] + diphosphate</text>
        <dbReference type="Rhea" id="RHEA:54292"/>
        <dbReference type="Rhea" id="RHEA-COMP:11060"/>
        <dbReference type="Rhea" id="RHEA-COMP:13847"/>
        <dbReference type="ChEBI" id="CHEBI:30013"/>
        <dbReference type="ChEBI" id="CHEBI:30616"/>
        <dbReference type="ChEBI" id="CHEBI:33019"/>
        <dbReference type="ChEBI" id="CHEBI:138113"/>
        <dbReference type="EC" id="2.7.7.108"/>
    </reaction>
</comment>
<feature type="binding site" evidence="8">
    <location>
        <position position="108"/>
    </location>
    <ligand>
        <name>ATP</name>
        <dbReference type="ChEBI" id="CHEBI:30616"/>
    </ligand>
</feature>
<dbReference type="PANTHER" id="PTHR32057:SF14">
    <property type="entry name" value="PROTEIN ADENYLYLTRANSFERASE SELO, MITOCHONDRIAL"/>
    <property type="match status" value="1"/>
</dbReference>
<comment type="function">
    <text evidence="8">Nucleotidyltransferase involved in the post-translational modification of proteins. It can catalyze the addition of adenosine monophosphate (AMP) or uridine monophosphate (UMP) to a protein, resulting in modifications known as AMPylation and UMPylation.</text>
</comment>
<dbReference type="GO" id="GO:0070733">
    <property type="term" value="F:AMPylase activity"/>
    <property type="evidence" value="ECO:0007669"/>
    <property type="project" value="UniProtKB-EC"/>
</dbReference>
<feature type="binding site" evidence="8">
    <location>
        <position position="85"/>
    </location>
    <ligand>
        <name>ATP</name>
        <dbReference type="ChEBI" id="CHEBI:30616"/>
    </ligand>
</feature>
<dbReference type="PANTHER" id="PTHR32057">
    <property type="entry name" value="PROTEIN ADENYLYLTRANSFERASE SELO, MITOCHONDRIAL"/>
    <property type="match status" value="1"/>
</dbReference>
<evidence type="ECO:0000313" key="9">
    <source>
        <dbReference type="EMBL" id="GAN54656.1"/>
    </source>
</evidence>
<sequence>MSLQRHYATTLPSRFTAPLAPRTPTAPKLVALNEPLARMLGLDPDWLRGPEGIALLGGGLRPDGEASVAMAYSGHQFGHFNPTLGDGRAMLVGEATDAAGRLFDIHLKGSGPTPFSRRGDGRAALGPVLREYVVSEAMAALGIPTTRALAALTTGDVVLREIALPGAVIARVALSHIRVGTFEYAAATGEKENIRALADYAIDRLYPALRTEEAPYLGLLRAVMERQARLVAQWMLVGFVHGVMNTDNTSIAGETIDFGPCAFLDEYDPGKVFSSIDEYGRYAFGRQADITLWNLARLAEAILPLLDADPQVAVQKAQGVLEGFDAVFGRAHLSGWREKLGLTVPIEGDAALITRFLDAMHKGRADFTLACRRLGDAAGSGDFEPFLALFDGDEAIRAWVSDWQARLAREDVSPAVRHQAMQRVNPRVIPRNHRIEAMIDAAVQGDYAPFETMMQVLARPFDDGTDGLDAAPVDAERVRATYCGT</sequence>
<comment type="catalytic activity">
    <reaction evidence="8">
        <text>L-seryl-[protein] + ATP = 3-O-(5'-adenylyl)-L-seryl-[protein] + diphosphate</text>
        <dbReference type="Rhea" id="RHEA:58120"/>
        <dbReference type="Rhea" id="RHEA-COMP:9863"/>
        <dbReference type="Rhea" id="RHEA-COMP:15073"/>
        <dbReference type="ChEBI" id="CHEBI:29999"/>
        <dbReference type="ChEBI" id="CHEBI:30616"/>
        <dbReference type="ChEBI" id="CHEBI:33019"/>
        <dbReference type="ChEBI" id="CHEBI:142516"/>
        <dbReference type="EC" id="2.7.7.108"/>
    </reaction>
</comment>
<keyword evidence="10" id="KW-1185">Reference proteome</keyword>
<protein>
    <recommendedName>
        <fullName evidence="8">Protein nucleotidyltransferase YdiU</fullName>
        <ecNumber evidence="8">2.7.7.-</ecNumber>
    </recommendedName>
    <alternativeName>
        <fullName evidence="8">Protein adenylyltransferase YdiU</fullName>
        <ecNumber evidence="8">2.7.7.108</ecNumber>
    </alternativeName>
    <alternativeName>
        <fullName evidence="8">Protein uridylyltransferase YdiU</fullName>
        <ecNumber evidence="8">2.7.7.-</ecNumber>
    </alternativeName>
</protein>
<comment type="catalytic activity">
    <reaction evidence="8">
        <text>L-tyrosyl-[protein] + ATP = O-(5'-adenylyl)-L-tyrosyl-[protein] + diphosphate</text>
        <dbReference type="Rhea" id="RHEA:54288"/>
        <dbReference type="Rhea" id="RHEA-COMP:10136"/>
        <dbReference type="Rhea" id="RHEA-COMP:13846"/>
        <dbReference type="ChEBI" id="CHEBI:30616"/>
        <dbReference type="ChEBI" id="CHEBI:33019"/>
        <dbReference type="ChEBI" id="CHEBI:46858"/>
        <dbReference type="ChEBI" id="CHEBI:83624"/>
        <dbReference type="EC" id="2.7.7.108"/>
    </reaction>
</comment>
<keyword evidence="7 8" id="KW-0460">Magnesium</keyword>
<keyword evidence="3 8" id="KW-0548">Nucleotidyltransferase</keyword>
<comment type="caution">
    <text evidence="9">The sequence shown here is derived from an EMBL/GenBank/DDBJ whole genome shotgun (WGS) entry which is preliminary data.</text>
</comment>
<keyword evidence="8" id="KW-0464">Manganese</keyword>
<dbReference type="GO" id="GO:0005524">
    <property type="term" value="F:ATP binding"/>
    <property type="evidence" value="ECO:0007669"/>
    <property type="project" value="UniProtKB-UniRule"/>
</dbReference>
<dbReference type="HAMAP" id="MF_00692">
    <property type="entry name" value="SelO"/>
    <property type="match status" value="1"/>
</dbReference>
<dbReference type="Pfam" id="PF02696">
    <property type="entry name" value="SelO"/>
    <property type="match status" value="1"/>
</dbReference>
<dbReference type="EMBL" id="BALE01000028">
    <property type="protein sequence ID" value="GAN54656.1"/>
    <property type="molecule type" value="Genomic_DNA"/>
</dbReference>
<feature type="binding site" evidence="8">
    <location>
        <position position="87"/>
    </location>
    <ligand>
        <name>ATP</name>
        <dbReference type="ChEBI" id="CHEBI:30616"/>
    </ligand>
</feature>
<dbReference type="OrthoDB" id="9776281at2"/>
<comment type="catalytic activity">
    <reaction evidence="8">
        <text>L-seryl-[protein] + UTP = O-(5'-uridylyl)-L-seryl-[protein] + diphosphate</text>
        <dbReference type="Rhea" id="RHEA:64604"/>
        <dbReference type="Rhea" id="RHEA-COMP:9863"/>
        <dbReference type="Rhea" id="RHEA-COMP:16635"/>
        <dbReference type="ChEBI" id="CHEBI:29999"/>
        <dbReference type="ChEBI" id="CHEBI:33019"/>
        <dbReference type="ChEBI" id="CHEBI:46398"/>
        <dbReference type="ChEBI" id="CHEBI:156051"/>
    </reaction>
</comment>
<dbReference type="AlphaFoldDB" id="A0A0D6MMI1"/>
<evidence type="ECO:0000256" key="6">
    <source>
        <dbReference type="ARBA" id="ARBA00022840"/>
    </source>
</evidence>
<keyword evidence="4 8" id="KW-0479">Metal-binding</keyword>
<evidence type="ECO:0000313" key="10">
    <source>
        <dbReference type="Proteomes" id="UP000032679"/>
    </source>
</evidence>
<evidence type="ECO:0000256" key="7">
    <source>
        <dbReference type="ARBA" id="ARBA00022842"/>
    </source>
</evidence>
<dbReference type="GO" id="GO:0000287">
    <property type="term" value="F:magnesium ion binding"/>
    <property type="evidence" value="ECO:0007669"/>
    <property type="project" value="UniProtKB-UniRule"/>
</dbReference>
<feature type="binding site" evidence="8">
    <location>
        <position position="88"/>
    </location>
    <ligand>
        <name>ATP</name>
        <dbReference type="ChEBI" id="CHEBI:30616"/>
    </ligand>
</feature>
<name>A0A0D6MMI1_9PROT</name>
<dbReference type="EC" id="2.7.7.-" evidence="8"/>
<keyword evidence="5 8" id="KW-0547">Nucleotide-binding</keyword>
<dbReference type="NCBIfam" id="NF000658">
    <property type="entry name" value="PRK00029.1"/>
    <property type="match status" value="1"/>
</dbReference>
<dbReference type="GO" id="GO:0030145">
    <property type="term" value="F:manganese ion binding"/>
    <property type="evidence" value="ECO:0007669"/>
    <property type="project" value="UniProtKB-UniRule"/>
</dbReference>
<feature type="binding site" evidence="8">
    <location>
        <position position="257"/>
    </location>
    <ligand>
        <name>ATP</name>
        <dbReference type="ChEBI" id="CHEBI:30616"/>
    </ligand>
</feature>
<gene>
    <name evidence="8" type="primary">ydiU</name>
    <name evidence="8" type="synonym">selO</name>
    <name evidence="9" type="ORF">Tasa_028_023</name>
</gene>